<protein>
    <submittedName>
        <fullName evidence="3">Uncharacterized protein</fullName>
    </submittedName>
</protein>
<feature type="compositionally biased region" description="Basic and acidic residues" evidence="1">
    <location>
        <begin position="71"/>
        <end position="83"/>
    </location>
</feature>
<dbReference type="Proteomes" id="UP000762676">
    <property type="component" value="Unassembled WGS sequence"/>
</dbReference>
<accession>A0AAV4GPE6</accession>
<comment type="caution">
    <text evidence="3">The sequence shown here is derived from an EMBL/GenBank/DDBJ whole genome shotgun (WGS) entry which is preliminary data.</text>
</comment>
<keyword evidence="2" id="KW-1133">Transmembrane helix</keyword>
<reference evidence="3 4" key="1">
    <citation type="journal article" date="2021" name="Elife">
        <title>Chloroplast acquisition without the gene transfer in kleptoplastic sea slugs, Plakobranchus ocellatus.</title>
        <authorList>
            <person name="Maeda T."/>
            <person name="Takahashi S."/>
            <person name="Yoshida T."/>
            <person name="Shimamura S."/>
            <person name="Takaki Y."/>
            <person name="Nagai Y."/>
            <person name="Toyoda A."/>
            <person name="Suzuki Y."/>
            <person name="Arimoto A."/>
            <person name="Ishii H."/>
            <person name="Satoh N."/>
            <person name="Nishiyama T."/>
            <person name="Hasebe M."/>
            <person name="Maruyama T."/>
            <person name="Minagawa J."/>
            <person name="Obokata J."/>
            <person name="Shigenobu S."/>
        </authorList>
    </citation>
    <scope>NUCLEOTIDE SEQUENCE [LARGE SCALE GENOMIC DNA]</scope>
</reference>
<feature type="transmembrane region" description="Helical" evidence="2">
    <location>
        <begin position="20"/>
        <end position="44"/>
    </location>
</feature>
<evidence type="ECO:0000313" key="3">
    <source>
        <dbReference type="EMBL" id="GFR87418.1"/>
    </source>
</evidence>
<dbReference type="AlphaFoldDB" id="A0AAV4GPE6"/>
<name>A0AAV4GPE6_9GAST</name>
<evidence type="ECO:0000256" key="2">
    <source>
        <dbReference type="SAM" id="Phobius"/>
    </source>
</evidence>
<organism evidence="3 4">
    <name type="scientific">Elysia marginata</name>
    <dbReference type="NCBI Taxonomy" id="1093978"/>
    <lineage>
        <taxon>Eukaryota</taxon>
        <taxon>Metazoa</taxon>
        <taxon>Spiralia</taxon>
        <taxon>Lophotrochozoa</taxon>
        <taxon>Mollusca</taxon>
        <taxon>Gastropoda</taxon>
        <taxon>Heterobranchia</taxon>
        <taxon>Euthyneura</taxon>
        <taxon>Panpulmonata</taxon>
        <taxon>Sacoglossa</taxon>
        <taxon>Placobranchoidea</taxon>
        <taxon>Plakobranchidae</taxon>
        <taxon>Elysia</taxon>
    </lineage>
</organism>
<gene>
    <name evidence="3" type="ORF">ElyMa_006075400</name>
</gene>
<evidence type="ECO:0000313" key="4">
    <source>
        <dbReference type="Proteomes" id="UP000762676"/>
    </source>
</evidence>
<dbReference type="EMBL" id="BMAT01012181">
    <property type="protein sequence ID" value="GFR87418.1"/>
    <property type="molecule type" value="Genomic_DNA"/>
</dbReference>
<keyword evidence="2" id="KW-0472">Membrane</keyword>
<evidence type="ECO:0000256" key="1">
    <source>
        <dbReference type="SAM" id="MobiDB-lite"/>
    </source>
</evidence>
<keyword evidence="4" id="KW-1185">Reference proteome</keyword>
<keyword evidence="2" id="KW-0812">Transmembrane</keyword>
<sequence>MFMKSKQADYEFHPLQRTTLYLEFFGVVVVVLGVSSMACIMMYLHDGGAEAILTSGISAESEYKNNPVTKNSREVADEQVGRS</sequence>
<proteinExistence type="predicted"/>
<feature type="region of interest" description="Disordered" evidence="1">
    <location>
        <begin position="63"/>
        <end position="83"/>
    </location>
</feature>